<gene>
    <name evidence="7" type="ORF">FuraDRAFT_0536</name>
</gene>
<reference evidence="7 8" key="1">
    <citation type="submission" date="2009-02" db="EMBL/GenBank/DDBJ databases">
        <title>Sequencing of the draft genome and assembly of Lutiella nitroferrum 2002.</title>
        <authorList>
            <consortium name="US DOE Joint Genome Institute (JGI-PGF)"/>
            <person name="Lucas S."/>
            <person name="Copeland A."/>
            <person name="Lapidus A."/>
            <person name="Glavina del Rio T."/>
            <person name="Tice H."/>
            <person name="Bruce D."/>
            <person name="Goodwin L."/>
            <person name="Pitluck S."/>
            <person name="Larimer F."/>
            <person name="Land M.L."/>
            <person name="Hauser L."/>
            <person name="Coates J.D."/>
        </authorList>
    </citation>
    <scope>NUCLEOTIDE SEQUENCE [LARGE SCALE GENOMIC DNA]</scope>
    <source>
        <strain evidence="7 8">2002</strain>
    </source>
</reference>
<comment type="subcellular location">
    <subcellularLocation>
        <location evidence="1">Cell membrane</location>
        <topology evidence="1">Multi-pass membrane protein</topology>
    </subcellularLocation>
</comment>
<proteinExistence type="predicted"/>
<feature type="transmembrane region" description="Helical" evidence="6">
    <location>
        <begin position="150"/>
        <end position="174"/>
    </location>
</feature>
<evidence type="ECO:0000256" key="2">
    <source>
        <dbReference type="ARBA" id="ARBA00022475"/>
    </source>
</evidence>
<keyword evidence="2" id="KW-1003">Cell membrane</keyword>
<protein>
    <submittedName>
        <fullName evidence="7">Lysine exporter protein (LYSE/YGGA)</fullName>
    </submittedName>
</protein>
<evidence type="ECO:0000256" key="1">
    <source>
        <dbReference type="ARBA" id="ARBA00004651"/>
    </source>
</evidence>
<evidence type="ECO:0000313" key="8">
    <source>
        <dbReference type="Proteomes" id="UP000003165"/>
    </source>
</evidence>
<feature type="transmembrane region" description="Helical" evidence="6">
    <location>
        <begin position="76"/>
        <end position="93"/>
    </location>
</feature>
<keyword evidence="3 6" id="KW-0812">Transmembrane</keyword>
<feature type="transmembrane region" description="Helical" evidence="6">
    <location>
        <begin position="12"/>
        <end position="30"/>
    </location>
</feature>
<dbReference type="PANTHER" id="PTHR30086:SF20">
    <property type="entry name" value="ARGININE EXPORTER PROTEIN ARGO-RELATED"/>
    <property type="match status" value="1"/>
</dbReference>
<evidence type="ECO:0000256" key="3">
    <source>
        <dbReference type="ARBA" id="ARBA00022692"/>
    </source>
</evidence>
<comment type="caution">
    <text evidence="7">The sequence shown here is derived from an EMBL/GenBank/DDBJ whole genome shotgun (WGS) entry which is preliminary data.</text>
</comment>
<dbReference type="Pfam" id="PF01810">
    <property type="entry name" value="LysE"/>
    <property type="match status" value="1"/>
</dbReference>
<feature type="transmembrane region" description="Helical" evidence="6">
    <location>
        <begin position="42"/>
        <end position="70"/>
    </location>
</feature>
<dbReference type="Proteomes" id="UP000003165">
    <property type="component" value="Unassembled WGS sequence"/>
</dbReference>
<evidence type="ECO:0000256" key="5">
    <source>
        <dbReference type="ARBA" id="ARBA00023136"/>
    </source>
</evidence>
<name>B9YZK1_9NEIS</name>
<organism evidence="7 8">
    <name type="scientific">Pseudogulbenkiania ferrooxidans 2002</name>
    <dbReference type="NCBI Taxonomy" id="279714"/>
    <lineage>
        <taxon>Bacteria</taxon>
        <taxon>Pseudomonadati</taxon>
        <taxon>Pseudomonadota</taxon>
        <taxon>Betaproteobacteria</taxon>
        <taxon>Neisseriales</taxon>
        <taxon>Chromobacteriaceae</taxon>
        <taxon>Pseudogulbenkiania</taxon>
    </lineage>
</organism>
<dbReference type="RefSeq" id="WP_008952556.1">
    <property type="nucleotide sequence ID" value="NZ_ACIS01000001.1"/>
</dbReference>
<accession>B9YZK1</accession>
<keyword evidence="4 6" id="KW-1133">Transmembrane helix</keyword>
<evidence type="ECO:0000313" key="7">
    <source>
        <dbReference type="EMBL" id="EEG10554.1"/>
    </source>
</evidence>
<dbReference type="InterPro" id="IPR001123">
    <property type="entry name" value="LeuE-type"/>
</dbReference>
<feature type="transmembrane region" description="Helical" evidence="6">
    <location>
        <begin position="113"/>
        <end position="138"/>
    </location>
</feature>
<feature type="transmembrane region" description="Helical" evidence="6">
    <location>
        <begin position="186"/>
        <end position="204"/>
    </location>
</feature>
<sequence length="211" mass="21706" precursor="true">MESSLGLAAKAVLMGLAIAAPVGPIGLLCIQRTLQHGRLAGFVSGLGAACADGLYGALGAFGLAVLSAYLNGLQQWLSLPGAVFLGWLGWRTLQSGAATTSAAALPGGRLPRLFLSTFALTLANPMTIVAFSGVFAALAASRSALSATDAWSMIAGVFTGSALWWGLLAMVTGRLGERLGTPQRRLISRLAGVLLLGMAAWQLLRWLGGLR</sequence>
<keyword evidence="8" id="KW-1185">Reference proteome</keyword>
<dbReference type="AlphaFoldDB" id="B9YZK1"/>
<dbReference type="EMBL" id="ACIS01000001">
    <property type="protein sequence ID" value="EEG10554.1"/>
    <property type="molecule type" value="Genomic_DNA"/>
</dbReference>
<evidence type="ECO:0000256" key="6">
    <source>
        <dbReference type="SAM" id="Phobius"/>
    </source>
</evidence>
<dbReference type="eggNOG" id="COG1280">
    <property type="taxonomic scope" value="Bacteria"/>
</dbReference>
<dbReference type="GO" id="GO:0015171">
    <property type="term" value="F:amino acid transmembrane transporter activity"/>
    <property type="evidence" value="ECO:0007669"/>
    <property type="project" value="TreeGrafter"/>
</dbReference>
<keyword evidence="5 6" id="KW-0472">Membrane</keyword>
<dbReference type="PANTHER" id="PTHR30086">
    <property type="entry name" value="ARGININE EXPORTER PROTEIN ARGO"/>
    <property type="match status" value="1"/>
</dbReference>
<evidence type="ECO:0000256" key="4">
    <source>
        <dbReference type="ARBA" id="ARBA00022989"/>
    </source>
</evidence>
<dbReference type="GO" id="GO:0005886">
    <property type="term" value="C:plasma membrane"/>
    <property type="evidence" value="ECO:0007669"/>
    <property type="project" value="UniProtKB-SubCell"/>
</dbReference>